<keyword evidence="12" id="KW-1185">Reference proteome</keyword>
<keyword evidence="7 10" id="KW-0472">Membrane</keyword>
<keyword evidence="8 10" id="KW-0594">Phospholipid biosynthesis</keyword>
<keyword evidence="9 10" id="KW-1208">Phospholipid metabolism</keyword>
<organism evidence="11 12">
    <name type="scientific">Armatimonas rosea</name>
    <dbReference type="NCBI Taxonomy" id="685828"/>
    <lineage>
        <taxon>Bacteria</taxon>
        <taxon>Bacillati</taxon>
        <taxon>Armatimonadota</taxon>
        <taxon>Armatimonadia</taxon>
        <taxon>Armatimonadales</taxon>
        <taxon>Armatimonadaceae</taxon>
        <taxon>Armatimonas</taxon>
    </lineage>
</organism>
<comment type="subcellular location">
    <subcellularLocation>
        <location evidence="10">Cell membrane</location>
        <topology evidence="10">Multi-pass membrane protein</topology>
    </subcellularLocation>
</comment>
<dbReference type="AlphaFoldDB" id="A0A7W9SM56"/>
<dbReference type="SMART" id="SM01207">
    <property type="entry name" value="G3P_acyltransf"/>
    <property type="match status" value="1"/>
</dbReference>
<keyword evidence="1 10" id="KW-1003">Cell membrane</keyword>
<comment type="function">
    <text evidence="10">Catalyzes the transfer of an acyl group from acyl-phosphate (acyl-PO(4)) to glycerol-3-phosphate (G3P) to form lysophosphatidic acid (LPA). This enzyme utilizes acyl-phosphate as fatty acyl donor, but not acyl-CoA or acyl-ACP.</text>
</comment>
<reference evidence="11 12" key="1">
    <citation type="submission" date="2020-08" db="EMBL/GenBank/DDBJ databases">
        <title>Genomic Encyclopedia of Type Strains, Phase IV (KMG-IV): sequencing the most valuable type-strain genomes for metagenomic binning, comparative biology and taxonomic classification.</title>
        <authorList>
            <person name="Goeker M."/>
        </authorList>
    </citation>
    <scope>NUCLEOTIDE SEQUENCE [LARGE SCALE GENOMIC DNA]</scope>
    <source>
        <strain evidence="11 12">DSM 23562</strain>
    </source>
</reference>
<gene>
    <name evidence="10" type="primary">plsY</name>
    <name evidence="11" type="ORF">HNQ39_000151</name>
</gene>
<dbReference type="Pfam" id="PF02660">
    <property type="entry name" value="G3P_acyltransf"/>
    <property type="match status" value="1"/>
</dbReference>
<dbReference type="EMBL" id="JACHGW010000001">
    <property type="protein sequence ID" value="MBB6048389.1"/>
    <property type="molecule type" value="Genomic_DNA"/>
</dbReference>
<evidence type="ECO:0000256" key="10">
    <source>
        <dbReference type="HAMAP-Rule" id="MF_01043"/>
    </source>
</evidence>
<evidence type="ECO:0000256" key="8">
    <source>
        <dbReference type="ARBA" id="ARBA00023209"/>
    </source>
</evidence>
<dbReference type="GO" id="GO:0005886">
    <property type="term" value="C:plasma membrane"/>
    <property type="evidence" value="ECO:0007669"/>
    <property type="project" value="UniProtKB-SubCell"/>
</dbReference>
<keyword evidence="11" id="KW-0012">Acyltransferase</keyword>
<evidence type="ECO:0000256" key="1">
    <source>
        <dbReference type="ARBA" id="ARBA00022475"/>
    </source>
</evidence>
<keyword evidence="4 10" id="KW-0812">Transmembrane</keyword>
<accession>A0A7W9SM56</accession>
<comment type="caution">
    <text evidence="11">The sequence shown here is derived from an EMBL/GenBank/DDBJ whole genome shotgun (WGS) entry which is preliminary data.</text>
</comment>
<protein>
    <recommendedName>
        <fullName evidence="10">Glycerol-3-phosphate acyltransferase</fullName>
    </recommendedName>
    <alternativeName>
        <fullName evidence="10">Acyl-PO4 G3P acyltransferase</fullName>
    </alternativeName>
    <alternativeName>
        <fullName evidence="10">Acyl-phosphate--glycerol-3-phosphate acyltransferase</fullName>
    </alternativeName>
    <alternativeName>
        <fullName evidence="10">G3P acyltransferase</fullName>
        <shortName evidence="10">GPAT</shortName>
        <ecNumber evidence="10">2.3.1.275</ecNumber>
    </alternativeName>
    <alternativeName>
        <fullName evidence="10">Lysophosphatidic acid synthase</fullName>
        <shortName evidence="10">LPA synthase</shortName>
    </alternativeName>
</protein>
<dbReference type="Proteomes" id="UP000520814">
    <property type="component" value="Unassembled WGS sequence"/>
</dbReference>
<dbReference type="GO" id="GO:0043772">
    <property type="term" value="F:acyl-phosphate glycerol-3-phosphate acyltransferase activity"/>
    <property type="evidence" value="ECO:0007669"/>
    <property type="project" value="UniProtKB-UniRule"/>
</dbReference>
<comment type="pathway">
    <text evidence="10">Lipid metabolism; phospholipid metabolism.</text>
</comment>
<feature type="transmembrane region" description="Helical" evidence="10">
    <location>
        <begin position="79"/>
        <end position="97"/>
    </location>
</feature>
<dbReference type="EC" id="2.3.1.275" evidence="10"/>
<evidence type="ECO:0000256" key="3">
    <source>
        <dbReference type="ARBA" id="ARBA00022679"/>
    </source>
</evidence>
<dbReference type="UniPathway" id="UPA00085"/>
<dbReference type="NCBIfam" id="TIGR00023">
    <property type="entry name" value="glycerol-3-phosphate 1-O-acyltransferase PlsY"/>
    <property type="match status" value="1"/>
</dbReference>
<comment type="subunit">
    <text evidence="10">Probably interacts with PlsX.</text>
</comment>
<comment type="caution">
    <text evidence="10">Lacks conserved residue(s) required for the propagation of feature annotation.</text>
</comment>
<evidence type="ECO:0000256" key="5">
    <source>
        <dbReference type="ARBA" id="ARBA00022989"/>
    </source>
</evidence>
<keyword evidence="2 10" id="KW-0444">Lipid biosynthesis</keyword>
<dbReference type="HAMAP" id="MF_01043">
    <property type="entry name" value="PlsY"/>
    <property type="match status" value="1"/>
</dbReference>
<comment type="similarity">
    <text evidence="10">Belongs to the PlsY family.</text>
</comment>
<comment type="catalytic activity">
    <reaction evidence="10">
        <text>an acyl phosphate + sn-glycerol 3-phosphate = a 1-acyl-sn-glycero-3-phosphate + phosphate</text>
        <dbReference type="Rhea" id="RHEA:34075"/>
        <dbReference type="ChEBI" id="CHEBI:43474"/>
        <dbReference type="ChEBI" id="CHEBI:57597"/>
        <dbReference type="ChEBI" id="CHEBI:57970"/>
        <dbReference type="ChEBI" id="CHEBI:59918"/>
        <dbReference type="EC" id="2.3.1.275"/>
    </reaction>
</comment>
<dbReference type="PANTHER" id="PTHR30309">
    <property type="entry name" value="INNER MEMBRANE PROTEIN YGIH"/>
    <property type="match status" value="1"/>
</dbReference>
<dbReference type="RefSeq" id="WP_184191931.1">
    <property type="nucleotide sequence ID" value="NZ_JACHGW010000001.1"/>
</dbReference>
<evidence type="ECO:0000256" key="4">
    <source>
        <dbReference type="ARBA" id="ARBA00022692"/>
    </source>
</evidence>
<evidence type="ECO:0000313" key="11">
    <source>
        <dbReference type="EMBL" id="MBB6048389.1"/>
    </source>
</evidence>
<dbReference type="PANTHER" id="PTHR30309:SF0">
    <property type="entry name" value="GLYCEROL-3-PHOSPHATE ACYLTRANSFERASE-RELATED"/>
    <property type="match status" value="1"/>
</dbReference>
<evidence type="ECO:0000256" key="7">
    <source>
        <dbReference type="ARBA" id="ARBA00023136"/>
    </source>
</evidence>
<evidence type="ECO:0000256" key="9">
    <source>
        <dbReference type="ARBA" id="ARBA00023264"/>
    </source>
</evidence>
<evidence type="ECO:0000256" key="2">
    <source>
        <dbReference type="ARBA" id="ARBA00022516"/>
    </source>
</evidence>
<dbReference type="InterPro" id="IPR003811">
    <property type="entry name" value="G3P_acylTferase_PlsY"/>
</dbReference>
<keyword evidence="3 10" id="KW-0808">Transferase</keyword>
<name>A0A7W9SM56_ARMRO</name>
<keyword evidence="5 10" id="KW-1133">Transmembrane helix</keyword>
<feature type="transmembrane region" description="Helical" evidence="10">
    <location>
        <begin position="51"/>
        <end position="73"/>
    </location>
</feature>
<dbReference type="GO" id="GO:0008654">
    <property type="term" value="P:phospholipid biosynthetic process"/>
    <property type="evidence" value="ECO:0007669"/>
    <property type="project" value="UniProtKB-UniRule"/>
</dbReference>
<keyword evidence="6 10" id="KW-0443">Lipid metabolism</keyword>
<evidence type="ECO:0000256" key="6">
    <source>
        <dbReference type="ARBA" id="ARBA00023098"/>
    </source>
</evidence>
<evidence type="ECO:0000313" key="12">
    <source>
        <dbReference type="Proteomes" id="UP000520814"/>
    </source>
</evidence>
<feature type="transmembrane region" description="Helical" evidence="10">
    <location>
        <begin position="6"/>
        <end position="23"/>
    </location>
</feature>
<proteinExistence type="inferred from homology"/>
<sequence length="198" mass="21124">MPSYVLCLLAFFVGAIPFGLLIGKLKGIDLREKGSGNIGASNAMRQLGKPLGILVFVLDTLKGLLPTLLAHQQALSPEWVVGVGLAAVFGHIYSPFVRFKGGKGVATTLGVLLGLDWRVGLLGFGVFLVVTAVTDYISVGSITAAVAQAALFWVFGDPLPMKLFGAVVGVFVILRHRSNIQRLLKGEENHYRKKTPAP</sequence>